<dbReference type="Proteomes" id="UP000031971">
    <property type="component" value="Unassembled WGS sequence"/>
</dbReference>
<dbReference type="FunFam" id="3.30.450.20:FF:000099">
    <property type="entry name" value="Sensory box sensor histidine kinase"/>
    <property type="match status" value="1"/>
</dbReference>
<dbReference type="InterPro" id="IPR004358">
    <property type="entry name" value="Sig_transdc_His_kin-like_C"/>
</dbReference>
<dbReference type="InterPro" id="IPR003594">
    <property type="entry name" value="HATPase_dom"/>
</dbReference>
<evidence type="ECO:0000256" key="5">
    <source>
        <dbReference type="ARBA" id="ARBA00022777"/>
    </source>
</evidence>
<dbReference type="SUPFAM" id="SSF47384">
    <property type="entry name" value="Homodimeric domain of signal transducing histidine kinase"/>
    <property type="match status" value="1"/>
</dbReference>
<evidence type="ECO:0000313" key="9">
    <source>
        <dbReference type="EMBL" id="KIL97400.1"/>
    </source>
</evidence>
<dbReference type="CDD" id="cd00130">
    <property type="entry name" value="PAS"/>
    <property type="match status" value="2"/>
</dbReference>
<dbReference type="PANTHER" id="PTHR43304:SF1">
    <property type="entry name" value="PAC DOMAIN-CONTAINING PROTEIN"/>
    <property type="match status" value="1"/>
</dbReference>
<dbReference type="Pfam" id="PF08447">
    <property type="entry name" value="PAS_3"/>
    <property type="match status" value="1"/>
</dbReference>
<dbReference type="SUPFAM" id="SSF55785">
    <property type="entry name" value="PYP-like sensor domain (PAS domain)"/>
    <property type="match status" value="2"/>
</dbReference>
<gene>
    <name evidence="9" type="ORF">CCC_00461</name>
</gene>
<evidence type="ECO:0000256" key="3">
    <source>
        <dbReference type="ARBA" id="ARBA00022553"/>
    </source>
</evidence>
<dbReference type="InterPro" id="IPR052162">
    <property type="entry name" value="Sensor_kinase/Photoreceptor"/>
</dbReference>
<reference evidence="9 10" key="1">
    <citation type="submission" date="2015-01" db="EMBL/GenBank/DDBJ databases">
        <title>Genome Sequence of Magnetospirillum magnetotacticum Strain MS-1.</title>
        <authorList>
            <person name="Marinov G.K."/>
            <person name="Smalley M.D."/>
            <person name="DeSalvo G."/>
        </authorList>
    </citation>
    <scope>NUCLEOTIDE SEQUENCE [LARGE SCALE GENOMIC DNA]</scope>
    <source>
        <strain evidence="9 10">MS-1</strain>
    </source>
</reference>
<dbReference type="AlphaFoldDB" id="A0A0C2YRR7"/>
<dbReference type="Pfam" id="PF13426">
    <property type="entry name" value="PAS_9"/>
    <property type="match status" value="1"/>
</dbReference>
<accession>A0A0C2YRR7</accession>
<feature type="domain" description="PAC" evidence="8">
    <location>
        <begin position="205"/>
        <end position="257"/>
    </location>
</feature>
<keyword evidence="3" id="KW-0597">Phosphoprotein</keyword>
<name>A0A0C2YRR7_PARME</name>
<dbReference type="InterPro" id="IPR005467">
    <property type="entry name" value="His_kinase_dom"/>
</dbReference>
<sequence length="512" mass="58167">MQQSDPNWPDLSLLEAAPILIWRAGLDAMCNWFNTAWLEYRGRKMEQEIGNGWAEGVHPDDFDRCLKIYLEAFGARRKFDMEYRILMANGEYGWIADYGVPVHSNDGEFIGYVGYCFDITDRYKSEESAREKEIELRAIYDSSSVSIFHFGVDGKITQANRRMAEMFLCSVGEIVGSDYFSHLHRSCIEDAEKNLADLLDHEGKLEVERIYVRSDKTEFWGLLSVERVYDGNNNVIGFVGVIVDINDQKLSEFELEKAFKNLEHSNSELEQFAYVASHDLREPLRMISGYASLIERRYSGSFDADGHEFLGYIREGAQRLDQMVLGLLAYSRIDRRGDPIRQISPCEIVRIALLNLQAAIDESQASVETNISYCPDVMGDKSQITRVFQNIIGNSIKYRRNDVRPHVLVEYADLGDMVEFRIGDNGIGILSEFYDRIFGLFQRLHTRQAIDGNGIGLAVCKKIIERHRGNIFVEAEPGSGATFKFTLVKAGTPLANELSATEPPRQLSSSGR</sequence>
<dbReference type="Gene3D" id="3.30.565.10">
    <property type="entry name" value="Histidine kinase-like ATPase, C-terminal domain"/>
    <property type="match status" value="1"/>
</dbReference>
<dbReference type="Pfam" id="PF02518">
    <property type="entry name" value="HATPase_c"/>
    <property type="match status" value="1"/>
</dbReference>
<keyword evidence="4" id="KW-0808">Transferase</keyword>
<organism evidence="9 10">
    <name type="scientific">Paramagnetospirillum magnetotacticum MS-1</name>
    <dbReference type="NCBI Taxonomy" id="272627"/>
    <lineage>
        <taxon>Bacteria</taxon>
        <taxon>Pseudomonadati</taxon>
        <taxon>Pseudomonadota</taxon>
        <taxon>Alphaproteobacteria</taxon>
        <taxon>Rhodospirillales</taxon>
        <taxon>Magnetospirillaceae</taxon>
        <taxon>Paramagnetospirillum</taxon>
    </lineage>
</organism>
<dbReference type="Pfam" id="PF00512">
    <property type="entry name" value="HisKA"/>
    <property type="match status" value="1"/>
</dbReference>
<evidence type="ECO:0000256" key="4">
    <source>
        <dbReference type="ARBA" id="ARBA00022679"/>
    </source>
</evidence>
<dbReference type="Gene3D" id="3.30.450.20">
    <property type="entry name" value="PAS domain"/>
    <property type="match status" value="2"/>
</dbReference>
<evidence type="ECO:0000259" key="6">
    <source>
        <dbReference type="PROSITE" id="PS50109"/>
    </source>
</evidence>
<dbReference type="RefSeq" id="WP_082036633.1">
    <property type="nucleotide sequence ID" value="NZ_JXSL01000030.1"/>
</dbReference>
<dbReference type="InterPro" id="IPR000700">
    <property type="entry name" value="PAS-assoc_C"/>
</dbReference>
<dbReference type="InterPro" id="IPR003661">
    <property type="entry name" value="HisK_dim/P_dom"/>
</dbReference>
<dbReference type="SMART" id="SM00388">
    <property type="entry name" value="HisKA"/>
    <property type="match status" value="1"/>
</dbReference>
<dbReference type="Gene3D" id="1.10.287.130">
    <property type="match status" value="1"/>
</dbReference>
<dbReference type="GO" id="GO:0000155">
    <property type="term" value="F:phosphorelay sensor kinase activity"/>
    <property type="evidence" value="ECO:0007669"/>
    <property type="project" value="InterPro"/>
</dbReference>
<dbReference type="OrthoDB" id="7313492at2"/>
<dbReference type="SMART" id="SM00387">
    <property type="entry name" value="HATPase_c"/>
    <property type="match status" value="1"/>
</dbReference>
<dbReference type="PROSITE" id="PS50113">
    <property type="entry name" value="PAC"/>
    <property type="match status" value="2"/>
</dbReference>
<keyword evidence="10" id="KW-1185">Reference proteome</keyword>
<dbReference type="SMART" id="SM00086">
    <property type="entry name" value="PAC"/>
    <property type="match status" value="2"/>
</dbReference>
<feature type="domain" description="Histidine kinase" evidence="6">
    <location>
        <begin position="275"/>
        <end position="491"/>
    </location>
</feature>
<feature type="domain" description="PAC" evidence="8">
    <location>
        <begin position="79"/>
        <end position="131"/>
    </location>
</feature>
<dbReference type="SUPFAM" id="SSF55874">
    <property type="entry name" value="ATPase domain of HSP90 chaperone/DNA topoisomerase II/histidine kinase"/>
    <property type="match status" value="1"/>
</dbReference>
<dbReference type="InterPro" id="IPR000014">
    <property type="entry name" value="PAS"/>
</dbReference>
<dbReference type="SMART" id="SM00091">
    <property type="entry name" value="PAS"/>
    <property type="match status" value="2"/>
</dbReference>
<dbReference type="PROSITE" id="PS50112">
    <property type="entry name" value="PAS"/>
    <property type="match status" value="1"/>
</dbReference>
<dbReference type="NCBIfam" id="TIGR00229">
    <property type="entry name" value="sensory_box"/>
    <property type="match status" value="2"/>
</dbReference>
<evidence type="ECO:0000259" key="7">
    <source>
        <dbReference type="PROSITE" id="PS50112"/>
    </source>
</evidence>
<dbReference type="PANTHER" id="PTHR43304">
    <property type="entry name" value="PHYTOCHROME-LIKE PROTEIN CPH1"/>
    <property type="match status" value="1"/>
</dbReference>
<proteinExistence type="predicted"/>
<dbReference type="PROSITE" id="PS50109">
    <property type="entry name" value="HIS_KIN"/>
    <property type="match status" value="1"/>
</dbReference>
<comment type="catalytic activity">
    <reaction evidence="1">
        <text>ATP + protein L-histidine = ADP + protein N-phospho-L-histidine.</text>
        <dbReference type="EC" id="2.7.13.3"/>
    </reaction>
</comment>
<evidence type="ECO:0000259" key="8">
    <source>
        <dbReference type="PROSITE" id="PS50113"/>
    </source>
</evidence>
<dbReference type="InterPro" id="IPR035965">
    <property type="entry name" value="PAS-like_dom_sf"/>
</dbReference>
<dbReference type="EC" id="2.7.13.3" evidence="2"/>
<dbReference type="PRINTS" id="PR00344">
    <property type="entry name" value="BCTRLSENSOR"/>
</dbReference>
<comment type="caution">
    <text evidence="9">The sequence shown here is derived from an EMBL/GenBank/DDBJ whole genome shotgun (WGS) entry which is preliminary data.</text>
</comment>
<dbReference type="CDD" id="cd00082">
    <property type="entry name" value="HisKA"/>
    <property type="match status" value="1"/>
</dbReference>
<feature type="domain" description="PAS" evidence="7">
    <location>
        <begin position="132"/>
        <end position="202"/>
    </location>
</feature>
<dbReference type="InterPro" id="IPR013655">
    <property type="entry name" value="PAS_fold_3"/>
</dbReference>
<dbReference type="InterPro" id="IPR036097">
    <property type="entry name" value="HisK_dim/P_sf"/>
</dbReference>
<keyword evidence="5" id="KW-0418">Kinase</keyword>
<dbReference type="InterPro" id="IPR001610">
    <property type="entry name" value="PAC"/>
</dbReference>
<evidence type="ECO:0000313" key="10">
    <source>
        <dbReference type="Proteomes" id="UP000031971"/>
    </source>
</evidence>
<dbReference type="STRING" id="272627.CCC_00461"/>
<evidence type="ECO:0000256" key="2">
    <source>
        <dbReference type="ARBA" id="ARBA00012438"/>
    </source>
</evidence>
<evidence type="ECO:0000256" key="1">
    <source>
        <dbReference type="ARBA" id="ARBA00000085"/>
    </source>
</evidence>
<dbReference type="EMBL" id="JXSL01000030">
    <property type="protein sequence ID" value="KIL97400.1"/>
    <property type="molecule type" value="Genomic_DNA"/>
</dbReference>
<dbReference type="InterPro" id="IPR036890">
    <property type="entry name" value="HATPase_C_sf"/>
</dbReference>
<protein>
    <recommendedName>
        <fullName evidence="2">histidine kinase</fullName>
        <ecNumber evidence="2">2.7.13.3</ecNumber>
    </recommendedName>
</protein>